<feature type="transmembrane region" description="Helical" evidence="8">
    <location>
        <begin position="622"/>
        <end position="643"/>
    </location>
</feature>
<dbReference type="InterPro" id="IPR050545">
    <property type="entry name" value="Mycobact_MmpL"/>
</dbReference>
<dbReference type="SUPFAM" id="SSF82866">
    <property type="entry name" value="Multidrug efflux transporter AcrB transmembrane domain"/>
    <property type="match status" value="2"/>
</dbReference>
<dbReference type="InterPro" id="IPR004869">
    <property type="entry name" value="MMPL_dom"/>
</dbReference>
<dbReference type="InterPro" id="IPR000731">
    <property type="entry name" value="SSD"/>
</dbReference>
<feature type="transmembrane region" description="Helical" evidence="8">
    <location>
        <begin position="237"/>
        <end position="260"/>
    </location>
</feature>
<evidence type="ECO:0000256" key="3">
    <source>
        <dbReference type="ARBA" id="ARBA00022475"/>
    </source>
</evidence>
<dbReference type="Gene3D" id="1.20.1640.10">
    <property type="entry name" value="Multidrug efflux transporter AcrB transmembrane domain"/>
    <property type="match status" value="2"/>
</dbReference>
<accession>A0ABN2JSD2</accession>
<feature type="domain" description="SSD" evidence="9">
    <location>
        <begin position="237"/>
        <end position="369"/>
    </location>
</feature>
<sequence length="761" mass="79478">MSHSTHDTAPATRSRRGVWISIVAGLVVAVAVLGSFASLASNLGGVQDNDIASWLPGDAESTQVIERTAAFASDDESPAIVAFVRDSGITADDVVAVREAQAELQDFDENVVGDVISPAFANLTPADVQTLATAPASGISDDLVQRLTSEDGKALQLIVTYRIDDTAGFEELPDAIDEMRSIVESHATGGLEGYVGGPLAFGADQATAFAGIDGILLLAALGVVVVMLLLTYRSPFLWLIPLFCGVLSVGAAEGVVYLLAKYADLTVNGQSAGILAVLVLGAGIDYALLLVARYREELRNFEHRIDAMSHAIRRAAPAIVASGLTVVIGLLCLSFAQMNSTAGLGPVTAAGIVVALLVMLIVLPLLLVIFGRWVFWPFIPRFGDVKAEGSGLWGRVGTQVARRPRTVWVTTTALLGLACVGMLQLNSGVLANADTFTKEQPSIVADEVIAEHFPAGEGSPLQVVAKADDAAAVAEALDGVDGIQPASSTTDNPAETATGFSQDGVVYFERTLASASDTEAAYDTVERARDAVHAVDGADAQVGGISAISLDIREASAADNRLIIPLILVVVLLVLGGLLRSIMAPLILLGTVVLSFGAALGISALVFQHVFDFAGTDTSFPLFAFVFLVALGIDYNIFLMTRVREESIKVGTRRGALIGLAATGGVITSAGLVLAGTFSALATLPIVFLAQLGFVVALGVLLDTIIVRSVLVTALTLDVGRWMWWPSHLWRTDGSSHVADPAHPADPVDAEHAEAAPEHKA</sequence>
<comment type="similarity">
    <text evidence="2">Belongs to the resistance-nodulation-cell division (RND) (TC 2.A.6) family. MmpL subfamily.</text>
</comment>
<dbReference type="Proteomes" id="UP001501057">
    <property type="component" value="Unassembled WGS sequence"/>
</dbReference>
<reference evidence="10 11" key="1">
    <citation type="journal article" date="2019" name="Int. J. Syst. Evol. Microbiol.">
        <title>The Global Catalogue of Microorganisms (GCM) 10K type strain sequencing project: providing services to taxonomists for standard genome sequencing and annotation.</title>
        <authorList>
            <consortium name="The Broad Institute Genomics Platform"/>
            <consortium name="The Broad Institute Genome Sequencing Center for Infectious Disease"/>
            <person name="Wu L."/>
            <person name="Ma J."/>
        </authorList>
    </citation>
    <scope>NUCLEOTIDE SEQUENCE [LARGE SCALE GENOMIC DNA]</scope>
    <source>
        <strain evidence="10 11">JCM 13518</strain>
    </source>
</reference>
<feature type="transmembrane region" description="Helical" evidence="8">
    <location>
        <begin position="407"/>
        <end position="425"/>
    </location>
</feature>
<evidence type="ECO:0000256" key="2">
    <source>
        <dbReference type="ARBA" id="ARBA00010157"/>
    </source>
</evidence>
<evidence type="ECO:0000313" key="10">
    <source>
        <dbReference type="EMBL" id="GAA1737531.1"/>
    </source>
</evidence>
<evidence type="ECO:0000256" key="8">
    <source>
        <dbReference type="SAM" id="Phobius"/>
    </source>
</evidence>
<dbReference type="EMBL" id="BAAAME010000004">
    <property type="protein sequence ID" value="GAA1737531.1"/>
    <property type="molecule type" value="Genomic_DNA"/>
</dbReference>
<feature type="transmembrane region" description="Helical" evidence="8">
    <location>
        <begin position="18"/>
        <end position="40"/>
    </location>
</feature>
<dbReference type="PROSITE" id="PS50156">
    <property type="entry name" value="SSD"/>
    <property type="match status" value="1"/>
</dbReference>
<dbReference type="Pfam" id="PF03176">
    <property type="entry name" value="MMPL"/>
    <property type="match status" value="2"/>
</dbReference>
<evidence type="ECO:0000256" key="5">
    <source>
        <dbReference type="ARBA" id="ARBA00022989"/>
    </source>
</evidence>
<evidence type="ECO:0000313" key="11">
    <source>
        <dbReference type="Proteomes" id="UP001501057"/>
    </source>
</evidence>
<feature type="transmembrane region" description="Helical" evidence="8">
    <location>
        <begin position="562"/>
        <end position="579"/>
    </location>
</feature>
<proteinExistence type="inferred from homology"/>
<feature type="region of interest" description="Disordered" evidence="7">
    <location>
        <begin position="740"/>
        <end position="761"/>
    </location>
</feature>
<evidence type="ECO:0000256" key="6">
    <source>
        <dbReference type="ARBA" id="ARBA00023136"/>
    </source>
</evidence>
<comment type="caution">
    <text evidence="10">The sequence shown here is derived from an EMBL/GenBank/DDBJ whole genome shotgun (WGS) entry which is preliminary data.</text>
</comment>
<feature type="transmembrane region" description="Helical" evidence="8">
    <location>
        <begin position="348"/>
        <end position="371"/>
    </location>
</feature>
<keyword evidence="6 8" id="KW-0472">Membrane</keyword>
<keyword evidence="5 8" id="KW-1133">Transmembrane helix</keyword>
<feature type="transmembrane region" description="Helical" evidence="8">
    <location>
        <begin position="272"/>
        <end position="294"/>
    </location>
</feature>
<dbReference type="PANTHER" id="PTHR33406:SF6">
    <property type="entry name" value="MEMBRANE PROTEIN YDGH-RELATED"/>
    <property type="match status" value="1"/>
</dbReference>
<evidence type="ECO:0000256" key="4">
    <source>
        <dbReference type="ARBA" id="ARBA00022692"/>
    </source>
</evidence>
<keyword evidence="11" id="KW-1185">Reference proteome</keyword>
<evidence type="ECO:0000259" key="9">
    <source>
        <dbReference type="PROSITE" id="PS50156"/>
    </source>
</evidence>
<feature type="transmembrane region" description="Helical" evidence="8">
    <location>
        <begin position="655"/>
        <end position="675"/>
    </location>
</feature>
<name>A0ABN2JSD2_9ACTN</name>
<feature type="compositionally biased region" description="Basic and acidic residues" evidence="7">
    <location>
        <begin position="749"/>
        <end position="761"/>
    </location>
</feature>
<feature type="transmembrane region" description="Helical" evidence="8">
    <location>
        <begin position="681"/>
        <end position="702"/>
    </location>
</feature>
<evidence type="ECO:0000256" key="1">
    <source>
        <dbReference type="ARBA" id="ARBA00004651"/>
    </source>
</evidence>
<organism evidence="10 11">
    <name type="scientific">Aeromicrobium alkaliterrae</name>
    <dbReference type="NCBI Taxonomy" id="302168"/>
    <lineage>
        <taxon>Bacteria</taxon>
        <taxon>Bacillati</taxon>
        <taxon>Actinomycetota</taxon>
        <taxon>Actinomycetes</taxon>
        <taxon>Propionibacteriales</taxon>
        <taxon>Nocardioidaceae</taxon>
        <taxon>Aeromicrobium</taxon>
    </lineage>
</organism>
<keyword evidence="4 8" id="KW-0812">Transmembrane</keyword>
<feature type="transmembrane region" description="Helical" evidence="8">
    <location>
        <begin position="586"/>
        <end position="610"/>
    </location>
</feature>
<evidence type="ECO:0000256" key="7">
    <source>
        <dbReference type="SAM" id="MobiDB-lite"/>
    </source>
</evidence>
<feature type="transmembrane region" description="Helical" evidence="8">
    <location>
        <begin position="208"/>
        <end position="230"/>
    </location>
</feature>
<dbReference type="PANTHER" id="PTHR33406">
    <property type="entry name" value="MEMBRANE PROTEIN MJ1562-RELATED"/>
    <property type="match status" value="1"/>
</dbReference>
<protein>
    <submittedName>
        <fullName evidence="10">MMPL family transporter</fullName>
    </submittedName>
</protein>
<gene>
    <name evidence="10" type="ORF">GCM10009710_17160</name>
</gene>
<dbReference type="RefSeq" id="WP_344200073.1">
    <property type="nucleotide sequence ID" value="NZ_BAAAME010000004.1"/>
</dbReference>
<keyword evidence="3" id="KW-1003">Cell membrane</keyword>
<comment type="subcellular location">
    <subcellularLocation>
        <location evidence="1">Cell membrane</location>
        <topology evidence="1">Multi-pass membrane protein</topology>
    </subcellularLocation>
</comment>
<feature type="transmembrane region" description="Helical" evidence="8">
    <location>
        <begin position="315"/>
        <end position="336"/>
    </location>
</feature>